<comment type="similarity">
    <text evidence="6">Belongs to the NAD kinase family.</text>
</comment>
<comment type="subcellular location">
    <subcellularLocation>
        <location evidence="6">Cytoplasm</location>
    </subcellularLocation>
</comment>
<keyword evidence="8" id="KW-1185">Reference proteome</keyword>
<dbReference type="InterPro" id="IPR017437">
    <property type="entry name" value="ATP-NAD_kinase_PpnK-typ_C"/>
</dbReference>
<sequence length="284" mass="31513">MDNIRLGIFPNMSIVKVRIHFEAILALCRKYKITVVLPDKLAEMYSLEPFAGRNSQLTAAVSLGGDGTFLRMARDMVKINVPVFGVNFGHLGFLAEIEYDTMEQAFQLLTDGRYSIEKRCLLQAQTFAEGRKTPQNELAINEFVAARSNLSTTNHMELYINGKPSARYAADGLIVATATGSTAYSLSAGGPLVQPGMDVMVITPICAHSLATRPLVIPATEEVEIRLLPRNTSPMALSADGIPVCEIGQKDVVRISKNRQFLRLLRLTDKSYYETWQEKLIRDL</sequence>
<keyword evidence="1 6" id="KW-0808">Transferase</keyword>
<dbReference type="AlphaFoldDB" id="A0A1G6MDH0"/>
<dbReference type="GO" id="GO:0046872">
    <property type="term" value="F:metal ion binding"/>
    <property type="evidence" value="ECO:0007669"/>
    <property type="project" value="UniProtKB-UniRule"/>
</dbReference>
<protein>
    <recommendedName>
        <fullName evidence="6">NAD kinase</fullName>
        <ecNumber evidence="6">2.7.1.23</ecNumber>
    </recommendedName>
    <alternativeName>
        <fullName evidence="6">ATP-dependent NAD kinase</fullName>
    </alternativeName>
</protein>
<dbReference type="PANTHER" id="PTHR20275">
    <property type="entry name" value="NAD KINASE"/>
    <property type="match status" value="1"/>
</dbReference>
<dbReference type="HAMAP" id="MF_00361">
    <property type="entry name" value="NAD_kinase"/>
    <property type="match status" value="1"/>
</dbReference>
<evidence type="ECO:0000313" key="7">
    <source>
        <dbReference type="EMBL" id="SDC53036.1"/>
    </source>
</evidence>
<evidence type="ECO:0000313" key="8">
    <source>
        <dbReference type="Proteomes" id="UP000198943"/>
    </source>
</evidence>
<dbReference type="Gene3D" id="3.40.50.10330">
    <property type="entry name" value="Probable inorganic polyphosphate/atp-NAD kinase, domain 1"/>
    <property type="match status" value="1"/>
</dbReference>
<comment type="function">
    <text evidence="6">Involved in the regulation of the intracellular balance of NAD and NADP, and is a key enzyme in the biosynthesis of NADP. Catalyzes specifically the phosphorylation on 2'-hydroxyl of the adenosine moiety of NAD to yield NADP.</text>
</comment>
<feature type="active site" description="Proton acceptor" evidence="6">
    <location>
        <position position="66"/>
    </location>
</feature>
<keyword evidence="6" id="KW-0547">Nucleotide-binding</keyword>
<keyword evidence="2 6" id="KW-0418">Kinase</keyword>
<dbReference type="EC" id="2.7.1.23" evidence="6"/>
<comment type="cofactor">
    <cofactor evidence="6">
        <name>a divalent metal cation</name>
        <dbReference type="ChEBI" id="CHEBI:60240"/>
    </cofactor>
</comment>
<evidence type="ECO:0000256" key="6">
    <source>
        <dbReference type="HAMAP-Rule" id="MF_00361"/>
    </source>
</evidence>
<dbReference type="Gene3D" id="2.60.200.30">
    <property type="entry name" value="Probable inorganic polyphosphate/atp-NAD kinase, domain 2"/>
    <property type="match status" value="1"/>
</dbReference>
<dbReference type="PANTHER" id="PTHR20275:SF0">
    <property type="entry name" value="NAD KINASE"/>
    <property type="match status" value="1"/>
</dbReference>
<dbReference type="Proteomes" id="UP000198943">
    <property type="component" value="Unassembled WGS sequence"/>
</dbReference>
<dbReference type="OrthoDB" id="9774737at2"/>
<feature type="binding site" evidence="6">
    <location>
        <begin position="141"/>
        <end position="142"/>
    </location>
    <ligand>
        <name>NAD(+)</name>
        <dbReference type="ChEBI" id="CHEBI:57540"/>
    </ligand>
</feature>
<dbReference type="InterPro" id="IPR017438">
    <property type="entry name" value="ATP-NAD_kinase_N"/>
</dbReference>
<keyword evidence="3 6" id="KW-0521">NADP</keyword>
<accession>A0A1G6MDH0</accession>
<proteinExistence type="inferred from homology"/>
<reference evidence="8" key="1">
    <citation type="submission" date="2016-10" db="EMBL/GenBank/DDBJ databases">
        <authorList>
            <person name="Varghese N."/>
            <person name="Submissions S."/>
        </authorList>
    </citation>
    <scope>NUCLEOTIDE SEQUENCE [LARGE SCALE GENOMIC DNA]</scope>
    <source>
        <strain evidence="8">DSM 11005</strain>
    </source>
</reference>
<dbReference type="Pfam" id="PF01513">
    <property type="entry name" value="NAD_kinase"/>
    <property type="match status" value="1"/>
</dbReference>
<evidence type="ECO:0000256" key="4">
    <source>
        <dbReference type="ARBA" id="ARBA00023027"/>
    </source>
</evidence>
<dbReference type="InterPro" id="IPR016064">
    <property type="entry name" value="NAD/diacylglycerol_kinase_sf"/>
</dbReference>
<dbReference type="RefSeq" id="WP_093730530.1">
    <property type="nucleotide sequence ID" value="NZ_FMYW01000009.1"/>
</dbReference>
<evidence type="ECO:0000256" key="3">
    <source>
        <dbReference type="ARBA" id="ARBA00022857"/>
    </source>
</evidence>
<evidence type="ECO:0000256" key="5">
    <source>
        <dbReference type="ARBA" id="ARBA00047925"/>
    </source>
</evidence>
<dbReference type="SUPFAM" id="SSF111331">
    <property type="entry name" value="NAD kinase/diacylglycerol kinase-like"/>
    <property type="match status" value="1"/>
</dbReference>
<name>A0A1G6MDH0_9FIRM</name>
<organism evidence="7 8">
    <name type="scientific">Succiniclasticum ruminis</name>
    <dbReference type="NCBI Taxonomy" id="40841"/>
    <lineage>
        <taxon>Bacteria</taxon>
        <taxon>Bacillati</taxon>
        <taxon>Bacillota</taxon>
        <taxon>Negativicutes</taxon>
        <taxon>Acidaminococcales</taxon>
        <taxon>Acidaminococcaceae</taxon>
        <taxon>Succiniclasticum</taxon>
    </lineage>
</organism>
<evidence type="ECO:0000256" key="2">
    <source>
        <dbReference type="ARBA" id="ARBA00022777"/>
    </source>
</evidence>
<feature type="binding site" evidence="6">
    <location>
        <begin position="66"/>
        <end position="67"/>
    </location>
    <ligand>
        <name>NAD(+)</name>
        <dbReference type="ChEBI" id="CHEBI:57540"/>
    </ligand>
</feature>
<feature type="binding site" evidence="6">
    <location>
        <position position="171"/>
    </location>
    <ligand>
        <name>NAD(+)</name>
        <dbReference type="ChEBI" id="CHEBI:57540"/>
    </ligand>
</feature>
<dbReference type="GO" id="GO:0019674">
    <property type="term" value="P:NAD+ metabolic process"/>
    <property type="evidence" value="ECO:0007669"/>
    <property type="project" value="InterPro"/>
</dbReference>
<dbReference type="EMBL" id="FMYW01000009">
    <property type="protein sequence ID" value="SDC53036.1"/>
    <property type="molecule type" value="Genomic_DNA"/>
</dbReference>
<keyword evidence="6" id="KW-0067">ATP-binding</keyword>
<keyword evidence="6" id="KW-0963">Cytoplasm</keyword>
<dbReference type="GO" id="GO:0006741">
    <property type="term" value="P:NADP+ biosynthetic process"/>
    <property type="evidence" value="ECO:0007669"/>
    <property type="project" value="UniProtKB-UniRule"/>
</dbReference>
<dbReference type="InterPro" id="IPR002504">
    <property type="entry name" value="NADK"/>
</dbReference>
<dbReference type="Pfam" id="PF20143">
    <property type="entry name" value="NAD_kinase_C"/>
    <property type="match status" value="1"/>
</dbReference>
<gene>
    <name evidence="6" type="primary">nadK</name>
    <name evidence="7" type="ORF">SAMN04487864_10950</name>
</gene>
<dbReference type="GO" id="GO:0003951">
    <property type="term" value="F:NAD+ kinase activity"/>
    <property type="evidence" value="ECO:0007669"/>
    <property type="project" value="UniProtKB-UniRule"/>
</dbReference>
<comment type="catalytic activity">
    <reaction evidence="5 6">
        <text>NAD(+) + ATP = ADP + NADP(+) + H(+)</text>
        <dbReference type="Rhea" id="RHEA:18629"/>
        <dbReference type="ChEBI" id="CHEBI:15378"/>
        <dbReference type="ChEBI" id="CHEBI:30616"/>
        <dbReference type="ChEBI" id="CHEBI:57540"/>
        <dbReference type="ChEBI" id="CHEBI:58349"/>
        <dbReference type="ChEBI" id="CHEBI:456216"/>
        <dbReference type="EC" id="2.7.1.23"/>
    </reaction>
</comment>
<dbReference type="GO" id="GO:0005524">
    <property type="term" value="F:ATP binding"/>
    <property type="evidence" value="ECO:0007669"/>
    <property type="project" value="UniProtKB-KW"/>
</dbReference>
<feature type="binding site" evidence="6">
    <location>
        <position position="71"/>
    </location>
    <ligand>
        <name>NAD(+)</name>
        <dbReference type="ChEBI" id="CHEBI:57540"/>
    </ligand>
</feature>
<keyword evidence="4 6" id="KW-0520">NAD</keyword>
<dbReference type="GO" id="GO:0005737">
    <property type="term" value="C:cytoplasm"/>
    <property type="evidence" value="ECO:0007669"/>
    <property type="project" value="UniProtKB-SubCell"/>
</dbReference>
<feature type="binding site" evidence="6">
    <location>
        <begin position="182"/>
        <end position="187"/>
    </location>
    <ligand>
        <name>NAD(+)</name>
        <dbReference type="ChEBI" id="CHEBI:57540"/>
    </ligand>
</feature>
<dbReference type="GO" id="GO:0051287">
    <property type="term" value="F:NAD binding"/>
    <property type="evidence" value="ECO:0007669"/>
    <property type="project" value="UniProtKB-ARBA"/>
</dbReference>
<evidence type="ECO:0000256" key="1">
    <source>
        <dbReference type="ARBA" id="ARBA00022679"/>
    </source>
</evidence>
<comment type="caution">
    <text evidence="6">Lacks conserved residue(s) required for the propagation of feature annotation.</text>
</comment>